<name>A0A9X2D6A0_9ACTN</name>
<dbReference type="PANTHER" id="PTHR22946">
    <property type="entry name" value="DIENELACTONE HYDROLASE DOMAIN-CONTAINING PROTEIN-RELATED"/>
    <property type="match status" value="1"/>
</dbReference>
<dbReference type="PANTHER" id="PTHR22946:SF9">
    <property type="entry name" value="POLYKETIDE TRANSFERASE AF380"/>
    <property type="match status" value="1"/>
</dbReference>
<dbReference type="InterPro" id="IPR029058">
    <property type="entry name" value="AB_hydrolase_fold"/>
</dbReference>
<evidence type="ECO:0000256" key="1">
    <source>
        <dbReference type="ARBA" id="ARBA00008645"/>
    </source>
</evidence>
<sequence length="369" mass="39246">MTRTPLAAALAALALVLTACTGGTQEDAGGAAAPASSSAPAPSEPSTSSGSPTRTASPSESGSGSASADETVAAEDLPRVERKVSLPALMRDGVRSGRLTRTQPLASTDTWRSWAVTYRVEDRTVSGELLVPRGRGPFPAVVLNHGYIEPSYYSLGQGLSREQEYLAARGFVVLHTDYGGYAGSDPVGKVGWESRLAWTRDAIGAVQEVKKMAVVDEDRTAFLGRSAGGGVTYNAIVADPDLVDAAVVFAPVSSDLTDNLARWTVPERPDFAAALAQAVGGTPAQEPRAYRQLSPRTYFDRIEVPVLIHHGTSDDVCPIGWSRTTQRLLERAGVRSRLVEYAGEEHAFGPQFTDSMARTVRFLRARLDG</sequence>
<dbReference type="SUPFAM" id="SSF53474">
    <property type="entry name" value="alpha/beta-Hydrolases"/>
    <property type="match status" value="1"/>
</dbReference>
<dbReference type="RefSeq" id="WP_250826595.1">
    <property type="nucleotide sequence ID" value="NZ_JAMOIL010000006.1"/>
</dbReference>
<dbReference type="InterPro" id="IPR001375">
    <property type="entry name" value="Peptidase_S9_cat"/>
</dbReference>
<evidence type="ECO:0000256" key="4">
    <source>
        <dbReference type="SAM" id="SignalP"/>
    </source>
</evidence>
<evidence type="ECO:0000256" key="2">
    <source>
        <dbReference type="ARBA" id="ARBA00022801"/>
    </source>
</evidence>
<evidence type="ECO:0000313" key="7">
    <source>
        <dbReference type="Proteomes" id="UP001139485"/>
    </source>
</evidence>
<comment type="caution">
    <text evidence="6">The sequence shown here is derived from an EMBL/GenBank/DDBJ whole genome shotgun (WGS) entry which is preliminary data.</text>
</comment>
<feature type="chain" id="PRO_5040996195" evidence="4">
    <location>
        <begin position="22"/>
        <end position="369"/>
    </location>
</feature>
<dbReference type="AlphaFoldDB" id="A0A9X2D6A0"/>
<dbReference type="Pfam" id="PF00326">
    <property type="entry name" value="Peptidase_S9"/>
    <property type="match status" value="1"/>
</dbReference>
<keyword evidence="2" id="KW-0378">Hydrolase</keyword>
<dbReference type="EMBL" id="JAMOIL010000006">
    <property type="protein sequence ID" value="MCM0619850.1"/>
    <property type="molecule type" value="Genomic_DNA"/>
</dbReference>
<comment type="similarity">
    <text evidence="1">Belongs to the AB hydrolase superfamily.</text>
</comment>
<keyword evidence="7" id="KW-1185">Reference proteome</keyword>
<evidence type="ECO:0000256" key="3">
    <source>
        <dbReference type="SAM" id="MobiDB-lite"/>
    </source>
</evidence>
<dbReference type="InterPro" id="IPR050261">
    <property type="entry name" value="FrsA_esterase"/>
</dbReference>
<protein>
    <submittedName>
        <fullName evidence="6">Prolyl oligopeptidase family serine peptidase</fullName>
    </submittedName>
</protein>
<keyword evidence="4" id="KW-0732">Signal</keyword>
<evidence type="ECO:0000313" key="6">
    <source>
        <dbReference type="EMBL" id="MCM0619850.1"/>
    </source>
</evidence>
<feature type="domain" description="Peptidase S9 prolyl oligopeptidase catalytic" evidence="5">
    <location>
        <begin position="160"/>
        <end position="364"/>
    </location>
</feature>
<evidence type="ECO:0000259" key="5">
    <source>
        <dbReference type="Pfam" id="PF00326"/>
    </source>
</evidence>
<dbReference type="PROSITE" id="PS51257">
    <property type="entry name" value="PROKAR_LIPOPROTEIN"/>
    <property type="match status" value="1"/>
</dbReference>
<organism evidence="6 7">
    <name type="scientific">Nocardioides bruguierae</name>
    <dbReference type="NCBI Taxonomy" id="2945102"/>
    <lineage>
        <taxon>Bacteria</taxon>
        <taxon>Bacillati</taxon>
        <taxon>Actinomycetota</taxon>
        <taxon>Actinomycetes</taxon>
        <taxon>Propionibacteriales</taxon>
        <taxon>Nocardioidaceae</taxon>
        <taxon>Nocardioides</taxon>
    </lineage>
</organism>
<dbReference type="GO" id="GO:0006508">
    <property type="term" value="P:proteolysis"/>
    <property type="evidence" value="ECO:0007669"/>
    <property type="project" value="InterPro"/>
</dbReference>
<feature type="region of interest" description="Disordered" evidence="3">
    <location>
        <begin position="23"/>
        <end position="79"/>
    </location>
</feature>
<feature type="signal peptide" evidence="4">
    <location>
        <begin position="1"/>
        <end position="21"/>
    </location>
</feature>
<dbReference type="GO" id="GO:0052689">
    <property type="term" value="F:carboxylic ester hydrolase activity"/>
    <property type="evidence" value="ECO:0007669"/>
    <property type="project" value="UniProtKB-ARBA"/>
</dbReference>
<reference evidence="6" key="1">
    <citation type="submission" date="2022-05" db="EMBL/GenBank/DDBJ databases">
        <authorList>
            <person name="Tuo L."/>
        </authorList>
    </citation>
    <scope>NUCLEOTIDE SEQUENCE</scope>
    <source>
        <strain evidence="6">BSK12Z-4</strain>
    </source>
</reference>
<proteinExistence type="inferred from homology"/>
<feature type="compositionally biased region" description="Low complexity" evidence="3">
    <location>
        <begin position="28"/>
        <end position="68"/>
    </location>
</feature>
<dbReference type="Proteomes" id="UP001139485">
    <property type="component" value="Unassembled WGS sequence"/>
</dbReference>
<accession>A0A9X2D6A0</accession>
<dbReference type="GO" id="GO:0008236">
    <property type="term" value="F:serine-type peptidase activity"/>
    <property type="evidence" value="ECO:0007669"/>
    <property type="project" value="InterPro"/>
</dbReference>
<dbReference type="Gene3D" id="3.40.50.1820">
    <property type="entry name" value="alpha/beta hydrolase"/>
    <property type="match status" value="1"/>
</dbReference>
<gene>
    <name evidence="6" type="ORF">M8330_06030</name>
</gene>